<keyword evidence="3" id="KW-1185">Reference proteome</keyword>
<name>A0ABR3TN13_9PEZI</name>
<protein>
    <submittedName>
        <fullName evidence="2">Uncharacterized protein</fullName>
    </submittedName>
</protein>
<evidence type="ECO:0000313" key="3">
    <source>
        <dbReference type="Proteomes" id="UP001521184"/>
    </source>
</evidence>
<comment type="caution">
    <text evidence="2">The sequence shown here is derived from an EMBL/GenBank/DDBJ whole genome shotgun (WGS) entry which is preliminary data.</text>
</comment>
<reference evidence="2 3" key="1">
    <citation type="journal article" date="2023" name="Plant Dis.">
        <title>First Report of Diplodia intermedia Causing Canker and Dieback Diseases on Apple Trees in Canada.</title>
        <authorList>
            <person name="Ellouze W."/>
            <person name="Ilyukhin E."/>
            <person name="Sulman M."/>
            <person name="Ali S."/>
        </authorList>
    </citation>
    <scope>NUCLEOTIDE SEQUENCE [LARGE SCALE GENOMIC DNA]</scope>
    <source>
        <strain evidence="2 3">M45-28</strain>
    </source>
</reference>
<organism evidence="2 3">
    <name type="scientific">Diplodia intermedia</name>
    <dbReference type="NCBI Taxonomy" id="856260"/>
    <lineage>
        <taxon>Eukaryota</taxon>
        <taxon>Fungi</taxon>
        <taxon>Dikarya</taxon>
        <taxon>Ascomycota</taxon>
        <taxon>Pezizomycotina</taxon>
        <taxon>Dothideomycetes</taxon>
        <taxon>Dothideomycetes incertae sedis</taxon>
        <taxon>Botryosphaeriales</taxon>
        <taxon>Botryosphaeriaceae</taxon>
        <taxon>Diplodia</taxon>
    </lineage>
</organism>
<feature type="chain" id="PRO_5047169971" evidence="1">
    <location>
        <begin position="20"/>
        <end position="111"/>
    </location>
</feature>
<dbReference type="Proteomes" id="UP001521184">
    <property type="component" value="Unassembled WGS sequence"/>
</dbReference>
<feature type="signal peptide" evidence="1">
    <location>
        <begin position="1"/>
        <end position="19"/>
    </location>
</feature>
<proteinExistence type="predicted"/>
<evidence type="ECO:0000313" key="2">
    <source>
        <dbReference type="EMBL" id="KAL1640918.1"/>
    </source>
</evidence>
<sequence>MKTFTYVSLFLAGLSFASAAAAPAPAPGAEGLVERDTAAVHQGTCNKEKQVCNYKVNGDNRQCNCGVGNGGLVGDFFDIEVITAADNTQCTKKGHVCHWNTNANPDKCNCT</sequence>
<dbReference type="EMBL" id="JAKEKT020000045">
    <property type="protein sequence ID" value="KAL1640918.1"/>
    <property type="molecule type" value="Genomic_DNA"/>
</dbReference>
<evidence type="ECO:0000256" key="1">
    <source>
        <dbReference type="SAM" id="SignalP"/>
    </source>
</evidence>
<accession>A0ABR3TN13</accession>
<keyword evidence="1" id="KW-0732">Signal</keyword>
<gene>
    <name evidence="2" type="ORF">SLS58_006534</name>
</gene>